<evidence type="ECO:0000313" key="2">
    <source>
        <dbReference type="EMBL" id="EPS38140.1"/>
    </source>
</evidence>
<proteinExistence type="predicted"/>
<evidence type="ECO:0000256" key="1">
    <source>
        <dbReference type="SAM" id="MobiDB-lite"/>
    </source>
</evidence>
<evidence type="ECO:0000313" key="3">
    <source>
        <dbReference type="Proteomes" id="UP000015100"/>
    </source>
</evidence>
<accession>S8A523</accession>
<dbReference type="HOGENOM" id="CLU_100280_0_0_1"/>
<dbReference type="Pfam" id="PF11327">
    <property type="entry name" value="Egh16-like"/>
    <property type="match status" value="1"/>
</dbReference>
<feature type="compositionally biased region" description="Basic residues" evidence="1">
    <location>
        <begin position="181"/>
        <end position="197"/>
    </location>
</feature>
<dbReference type="Proteomes" id="UP000015100">
    <property type="component" value="Unassembled WGS sequence"/>
</dbReference>
<comment type="caution">
    <text evidence="2">The sequence shown here is derived from an EMBL/GenBank/DDBJ whole genome shotgun (WGS) entry which is preliminary data.</text>
</comment>
<dbReference type="OrthoDB" id="3241054at2759"/>
<name>S8A523_DACHA</name>
<feature type="region of interest" description="Disordered" evidence="1">
    <location>
        <begin position="181"/>
        <end position="242"/>
    </location>
</feature>
<reference evidence="2 3" key="1">
    <citation type="journal article" date="2013" name="PLoS Genet.">
        <title>Genomic mechanisms accounting for the adaptation to parasitism in nematode-trapping fungi.</title>
        <authorList>
            <person name="Meerupati T."/>
            <person name="Andersson K.M."/>
            <person name="Friman E."/>
            <person name="Kumar D."/>
            <person name="Tunlid A."/>
            <person name="Ahren D."/>
        </authorList>
    </citation>
    <scope>NUCLEOTIDE SEQUENCE [LARGE SCALE GENOMIC DNA]</scope>
    <source>
        <strain evidence="2 3">CBS 200.50</strain>
    </source>
</reference>
<gene>
    <name evidence="2" type="ORF">H072_8136</name>
</gene>
<feature type="compositionally biased region" description="Basic and acidic residues" evidence="1">
    <location>
        <begin position="222"/>
        <end position="242"/>
    </location>
</feature>
<keyword evidence="3" id="KW-1185">Reference proteome</keyword>
<reference evidence="3" key="2">
    <citation type="submission" date="2013-04" db="EMBL/GenBank/DDBJ databases">
        <title>Genomic mechanisms accounting for the adaptation to parasitism in nematode-trapping fungi.</title>
        <authorList>
            <person name="Ahren D.G."/>
        </authorList>
    </citation>
    <scope>NUCLEOTIDE SEQUENCE [LARGE SCALE GENOMIC DNA]</scope>
    <source>
        <strain evidence="3">CBS 200.50</strain>
    </source>
</reference>
<dbReference type="EMBL" id="AQGS01000576">
    <property type="protein sequence ID" value="EPS38140.1"/>
    <property type="molecule type" value="Genomic_DNA"/>
</dbReference>
<dbReference type="AlphaFoldDB" id="S8A523"/>
<dbReference type="PANTHER" id="PTHR34618:SF3">
    <property type="entry name" value="GEGH 16 PROTEIN"/>
    <property type="match status" value="1"/>
</dbReference>
<protein>
    <submittedName>
        <fullName evidence="2">Uncharacterized protein</fullName>
    </submittedName>
</protein>
<sequence>MGYYYESSVTLDYSAESQQQAWDRQTYYYGQYVPPKAWVDPVWEIWQQATKKQITQATAGGWLQVSVHVVNDDGLAPFRCKIDQSAGGWAGGRNEWDGWLTVDDAGVLQEDPNDPRGRAFRAIGQPSDGNMVVKLPKDLNCVGETLGGQIKNLCLVRCENFAASGPFGGCIFFQQYKPPKTKPIKAQKPPKPKHRKAPQVTVTENYEDPTETNPAEQYPDGYQKRDIQADEEAPKLRFKRDD</sequence>
<dbReference type="InterPro" id="IPR021476">
    <property type="entry name" value="Egh16-like"/>
</dbReference>
<dbReference type="PANTHER" id="PTHR34618">
    <property type="entry name" value="SURFACE PROTEIN MAS1, PUTATIVE-RELATED"/>
    <property type="match status" value="1"/>
</dbReference>
<organism evidence="2 3">
    <name type="scientific">Dactylellina haptotyla (strain CBS 200.50)</name>
    <name type="common">Nematode-trapping fungus</name>
    <name type="synonym">Monacrosporium haptotylum</name>
    <dbReference type="NCBI Taxonomy" id="1284197"/>
    <lineage>
        <taxon>Eukaryota</taxon>
        <taxon>Fungi</taxon>
        <taxon>Dikarya</taxon>
        <taxon>Ascomycota</taxon>
        <taxon>Pezizomycotina</taxon>
        <taxon>Orbiliomycetes</taxon>
        <taxon>Orbiliales</taxon>
        <taxon>Orbiliaceae</taxon>
        <taxon>Dactylellina</taxon>
    </lineage>
</organism>